<evidence type="ECO:0000256" key="2">
    <source>
        <dbReference type="SAM" id="Phobius"/>
    </source>
</evidence>
<dbReference type="Pfam" id="PF07495">
    <property type="entry name" value="Y_Y_Y"/>
    <property type="match status" value="1"/>
</dbReference>
<dbReference type="InterPro" id="IPR011123">
    <property type="entry name" value="Y_Y_Y"/>
</dbReference>
<protein>
    <submittedName>
        <fullName evidence="4">LuxR C-terminal-related transcriptional regulator</fullName>
    </submittedName>
</protein>
<evidence type="ECO:0000259" key="3">
    <source>
        <dbReference type="SMART" id="SM00421"/>
    </source>
</evidence>
<reference evidence="4" key="1">
    <citation type="submission" date="2022-10" db="EMBL/GenBank/DDBJ databases">
        <title>Gaoshiqiia sediminis gen. nov., sp. nov., isolated from coastal sediment.</title>
        <authorList>
            <person name="Yu W.X."/>
            <person name="Mu D.S."/>
            <person name="Du J.Z."/>
            <person name="Liang Y.Q."/>
        </authorList>
    </citation>
    <scope>NUCLEOTIDE SEQUENCE</scope>
    <source>
        <strain evidence="4">A06</strain>
    </source>
</reference>
<accession>A0AA41Y8E0</accession>
<dbReference type="SUPFAM" id="SSF46894">
    <property type="entry name" value="C-terminal effector domain of the bipartite response regulators"/>
    <property type="match status" value="1"/>
</dbReference>
<feature type="coiled-coil region" evidence="1">
    <location>
        <begin position="784"/>
        <end position="818"/>
    </location>
</feature>
<keyword evidence="5" id="KW-1185">Reference proteome</keyword>
<dbReference type="SMART" id="SM00421">
    <property type="entry name" value="HTH_LUXR"/>
    <property type="match status" value="1"/>
</dbReference>
<keyword evidence="2" id="KW-0472">Membrane</keyword>
<gene>
    <name evidence="4" type="ORF">N2K84_13635</name>
</gene>
<dbReference type="InterPro" id="IPR000792">
    <property type="entry name" value="Tscrpt_reg_LuxR_C"/>
</dbReference>
<name>A0AA41Y8E0_9BACT</name>
<dbReference type="EMBL" id="JAPAAF010000022">
    <property type="protein sequence ID" value="MCW0483780.1"/>
    <property type="molecule type" value="Genomic_DNA"/>
</dbReference>
<dbReference type="InterPro" id="IPR016032">
    <property type="entry name" value="Sig_transdc_resp-reg_C-effctor"/>
</dbReference>
<evidence type="ECO:0000313" key="5">
    <source>
        <dbReference type="Proteomes" id="UP001163821"/>
    </source>
</evidence>
<dbReference type="Proteomes" id="UP001163821">
    <property type="component" value="Unassembled WGS sequence"/>
</dbReference>
<dbReference type="Pfam" id="PF00196">
    <property type="entry name" value="GerE"/>
    <property type="match status" value="1"/>
</dbReference>
<organism evidence="4 5">
    <name type="scientific">Gaoshiqia sediminis</name>
    <dbReference type="NCBI Taxonomy" id="2986998"/>
    <lineage>
        <taxon>Bacteria</taxon>
        <taxon>Pseudomonadati</taxon>
        <taxon>Bacteroidota</taxon>
        <taxon>Bacteroidia</taxon>
        <taxon>Marinilabiliales</taxon>
        <taxon>Prolixibacteraceae</taxon>
        <taxon>Gaoshiqia</taxon>
    </lineage>
</organism>
<dbReference type="GO" id="GO:0003677">
    <property type="term" value="F:DNA binding"/>
    <property type="evidence" value="ECO:0007669"/>
    <property type="project" value="InterPro"/>
</dbReference>
<comment type="caution">
    <text evidence="4">The sequence shown here is derived from an EMBL/GenBank/DDBJ whole genome shotgun (WGS) entry which is preliminary data.</text>
</comment>
<dbReference type="InterPro" id="IPR015943">
    <property type="entry name" value="WD40/YVTN_repeat-like_dom_sf"/>
</dbReference>
<dbReference type="InterPro" id="IPR013783">
    <property type="entry name" value="Ig-like_fold"/>
</dbReference>
<keyword evidence="1" id="KW-0175">Coiled coil</keyword>
<dbReference type="Gene3D" id="2.60.40.10">
    <property type="entry name" value="Immunoglobulins"/>
    <property type="match status" value="1"/>
</dbReference>
<keyword evidence="2" id="KW-1133">Transmembrane helix</keyword>
<dbReference type="AlphaFoldDB" id="A0AA41Y8E0"/>
<dbReference type="RefSeq" id="WP_282592375.1">
    <property type="nucleotide sequence ID" value="NZ_JAPAAF010000022.1"/>
</dbReference>
<feature type="domain" description="HTH luxR-type" evidence="3">
    <location>
        <begin position="907"/>
        <end position="964"/>
    </location>
</feature>
<dbReference type="Gene3D" id="2.130.10.10">
    <property type="entry name" value="YVTN repeat-like/Quinoprotein amine dehydrogenase"/>
    <property type="match status" value="2"/>
</dbReference>
<dbReference type="SUPFAM" id="SSF63829">
    <property type="entry name" value="Calcium-dependent phosphotriesterase"/>
    <property type="match status" value="1"/>
</dbReference>
<evidence type="ECO:0000313" key="4">
    <source>
        <dbReference type="EMBL" id="MCW0483780.1"/>
    </source>
</evidence>
<keyword evidence="2" id="KW-0812">Transmembrane</keyword>
<dbReference type="GO" id="GO:0006355">
    <property type="term" value="P:regulation of DNA-templated transcription"/>
    <property type="evidence" value="ECO:0007669"/>
    <property type="project" value="InterPro"/>
</dbReference>
<feature type="transmembrane region" description="Helical" evidence="2">
    <location>
        <begin position="757"/>
        <end position="777"/>
    </location>
</feature>
<dbReference type="Gene3D" id="1.10.10.10">
    <property type="entry name" value="Winged helix-like DNA-binding domain superfamily/Winged helix DNA-binding domain"/>
    <property type="match status" value="1"/>
</dbReference>
<sequence>MRVKLSKNILLAFFLLFQLGSFGQLKDIGIPAIHNFPKGEYHASAQSWQIERNSKNFMYFANNDGLLEFDGAHWQLYSLPNRSIIRSVKVDENDRIYVGQQNDFGYMEPDSTGRLQYHSLLELVAPEERNFEEIWRIHLTGFGVVFQSYTHLFIYQNNRIYQVPLKNKLRFSFYVNDRLWVQDEVEGMKEYSQGRFYQPRGLEGLKGREVWAVLPVSGLHVLIATDNDGVYTYNGQELIPWQGEANEFLKENEIFSARKFKGAYAFGTVQNGLIITDENGKIIQHVNKKKGLQNNTILSIGADADDNLWLGLDNGIDFMDVSSPFTYMYHPEGLGAAYSSLVYNGKLYVGTNNGLFVKDWPEQVSIQDEGFRLIPKTVGQIWYLGVHQGVMLCGHDNGAFVIEGETAYQISEEKGAWTFIEPNQNPNCLIGGNYSGLTLFRKNRAGNSWELVAPVKGFSESSKLMAQDRNGQIWMSHGFKGVFRINLNQSLDSVTSYDYFNSKNGLPSDIFINLMTIGENILFTSPDGIYEFNENTARFERSAYYNNIFGQQPEIDYIREDQYFDIWFTAGGVPGVLRFQEDGTYTKMMAPFEKLAGRIIAGFQHIHVVDRQNTFIALEDGLAHYSPAYQSLSDTSFRTYIREVVNLNDGGVLYPTSLPTGMEEALPTYEYKGNNLKFTYSSPDYKNIRKIRYSYLLENYSSGWSAWSDESGCEFMNLREGFYTFRVRAIGPFSSESNVASFSFYIRPPWFRSTLAYIAYSLLTVCFIGFLVWFILLRMHISRRRERLKHLQEYRRKVQQYQREALISEKEIIKLRNEQLHGKMIHLDKELANQTMNIVQKNKFFGKLKSELKGLQEQTNDSSVKSKITLIINRIDREFDDKRQKELFETYFDEVHEEFFKRLAEKYPSLTPREQKLCAYIKMNISSKEIAALLNISQRGVEISRYRLRKKLAMDRDANLSTFISNI</sequence>
<proteinExistence type="predicted"/>
<dbReference type="InterPro" id="IPR036388">
    <property type="entry name" value="WH-like_DNA-bd_sf"/>
</dbReference>
<evidence type="ECO:0000256" key="1">
    <source>
        <dbReference type="SAM" id="Coils"/>
    </source>
</evidence>